<evidence type="ECO:0000313" key="2">
    <source>
        <dbReference type="Proteomes" id="UP000887116"/>
    </source>
</evidence>
<keyword evidence="2" id="KW-1185">Reference proteome</keyword>
<reference evidence="1" key="1">
    <citation type="submission" date="2020-07" db="EMBL/GenBank/DDBJ databases">
        <title>Multicomponent nature underlies the extraordinary mechanical properties of spider dragline silk.</title>
        <authorList>
            <person name="Kono N."/>
            <person name="Nakamura H."/>
            <person name="Mori M."/>
            <person name="Yoshida Y."/>
            <person name="Ohtoshi R."/>
            <person name="Malay A.D."/>
            <person name="Moran D.A.P."/>
            <person name="Tomita M."/>
            <person name="Numata K."/>
            <person name="Arakawa K."/>
        </authorList>
    </citation>
    <scope>NUCLEOTIDE SEQUENCE</scope>
</reference>
<organism evidence="1 2">
    <name type="scientific">Trichonephila clavata</name>
    <name type="common">Joro spider</name>
    <name type="synonym">Nephila clavata</name>
    <dbReference type="NCBI Taxonomy" id="2740835"/>
    <lineage>
        <taxon>Eukaryota</taxon>
        <taxon>Metazoa</taxon>
        <taxon>Ecdysozoa</taxon>
        <taxon>Arthropoda</taxon>
        <taxon>Chelicerata</taxon>
        <taxon>Arachnida</taxon>
        <taxon>Araneae</taxon>
        <taxon>Araneomorphae</taxon>
        <taxon>Entelegynae</taxon>
        <taxon>Araneoidea</taxon>
        <taxon>Nephilidae</taxon>
        <taxon>Trichonephila</taxon>
    </lineage>
</organism>
<dbReference type="Proteomes" id="UP000887116">
    <property type="component" value="Unassembled WGS sequence"/>
</dbReference>
<sequence length="75" mass="8536">MEDVWRVNNIVEPKKEAMVTFYRQHTYPVGKNKSKMLITEKFPPLKAPLPEVIPSKGTFSQSSSIMECSHSINPS</sequence>
<proteinExistence type="predicted"/>
<gene>
    <name evidence="1" type="ORF">TNCT_541231</name>
</gene>
<name>A0A8X6HWF2_TRICU</name>
<comment type="caution">
    <text evidence="1">The sequence shown here is derived from an EMBL/GenBank/DDBJ whole genome shotgun (WGS) entry which is preliminary data.</text>
</comment>
<accession>A0A8X6HWF2</accession>
<dbReference type="EMBL" id="BMAO01012615">
    <property type="protein sequence ID" value="GFQ82682.1"/>
    <property type="molecule type" value="Genomic_DNA"/>
</dbReference>
<dbReference type="AlphaFoldDB" id="A0A8X6HWF2"/>
<evidence type="ECO:0000313" key="1">
    <source>
        <dbReference type="EMBL" id="GFQ82682.1"/>
    </source>
</evidence>
<protein>
    <submittedName>
        <fullName evidence="1">Uncharacterized protein</fullName>
    </submittedName>
</protein>